<dbReference type="Proteomes" id="UP000006564">
    <property type="component" value="Chromosome 1"/>
</dbReference>
<dbReference type="EMBL" id="AP007151">
    <property type="protein sequence ID" value="BAE56154.1"/>
    <property type="molecule type" value="Genomic_DNA"/>
</dbReference>
<gene>
    <name evidence="1" type="ORF">AO090005001201</name>
</gene>
<reference evidence="1 2" key="1">
    <citation type="journal article" date="2005" name="Nature">
        <title>Genome sequencing and analysis of Aspergillus oryzae.</title>
        <authorList>
            <person name="Machida M."/>
            <person name="Asai K."/>
            <person name="Sano M."/>
            <person name="Tanaka T."/>
            <person name="Kumagai T."/>
            <person name="Terai G."/>
            <person name="Kusumoto K."/>
            <person name="Arima T."/>
            <person name="Akita O."/>
            <person name="Kashiwagi Y."/>
            <person name="Abe K."/>
            <person name="Gomi K."/>
            <person name="Horiuchi H."/>
            <person name="Kitamoto K."/>
            <person name="Kobayashi T."/>
            <person name="Takeuchi M."/>
            <person name="Denning D.W."/>
            <person name="Galagan J.E."/>
            <person name="Nierman W.C."/>
            <person name="Yu J."/>
            <person name="Archer D.B."/>
            <person name="Bennett J.W."/>
            <person name="Bhatnagar D."/>
            <person name="Cleveland T.E."/>
            <person name="Fedorova N.D."/>
            <person name="Gotoh O."/>
            <person name="Horikawa H."/>
            <person name="Hosoyama A."/>
            <person name="Ichinomiya M."/>
            <person name="Igarashi R."/>
            <person name="Iwashita K."/>
            <person name="Juvvadi P.R."/>
            <person name="Kato M."/>
            <person name="Kato Y."/>
            <person name="Kin T."/>
            <person name="Kokubun A."/>
            <person name="Maeda H."/>
            <person name="Maeyama N."/>
            <person name="Maruyama J."/>
            <person name="Nagasaki H."/>
            <person name="Nakajima T."/>
            <person name="Oda K."/>
            <person name="Okada K."/>
            <person name="Paulsen I."/>
            <person name="Sakamoto K."/>
            <person name="Sawano T."/>
            <person name="Takahashi M."/>
            <person name="Takase K."/>
            <person name="Terabayashi Y."/>
            <person name="Wortman J."/>
            <person name="Yamada O."/>
            <person name="Yamagata Y."/>
            <person name="Anazawa H."/>
            <person name="Hata Y."/>
            <person name="Koide Y."/>
            <person name="Komori T."/>
            <person name="Koyama Y."/>
            <person name="Minetoki T."/>
            <person name="Suharnan S."/>
            <person name="Tanaka A."/>
            <person name="Isono K."/>
            <person name="Kuhara S."/>
            <person name="Ogasawara N."/>
            <person name="Kikuchi H."/>
        </authorList>
    </citation>
    <scope>NUCLEOTIDE SEQUENCE [LARGE SCALE GENOMIC DNA]</scope>
    <source>
        <strain evidence="2">ATCC 42149 / RIB 40</strain>
    </source>
</reference>
<accession>Q2UQL1</accession>
<evidence type="ECO:0000313" key="1">
    <source>
        <dbReference type="EMBL" id="BAE56154.1"/>
    </source>
</evidence>
<protein>
    <submittedName>
        <fullName evidence="1">DNA, SC005</fullName>
    </submittedName>
</protein>
<dbReference type="HOGENOM" id="CLU_108992_0_0_1"/>
<evidence type="ECO:0000313" key="2">
    <source>
        <dbReference type="Proteomes" id="UP000006564"/>
    </source>
</evidence>
<keyword evidence="2" id="KW-1185">Reference proteome</keyword>
<proteinExistence type="predicted"/>
<name>Q2UQL1_ASPOR</name>
<organism evidence="1 2">
    <name type="scientific">Aspergillus oryzae (strain ATCC 42149 / RIB 40)</name>
    <name type="common">Yellow koji mold</name>
    <dbReference type="NCBI Taxonomy" id="510516"/>
    <lineage>
        <taxon>Eukaryota</taxon>
        <taxon>Fungi</taxon>
        <taxon>Dikarya</taxon>
        <taxon>Ascomycota</taxon>
        <taxon>Pezizomycotina</taxon>
        <taxon>Eurotiomycetes</taxon>
        <taxon>Eurotiomycetidae</taxon>
        <taxon>Eurotiales</taxon>
        <taxon>Aspergillaceae</taxon>
        <taxon>Aspergillus</taxon>
        <taxon>Aspergillus subgen. Circumdati</taxon>
    </lineage>
</organism>
<dbReference type="Pfam" id="PF16093">
    <property type="entry name" value="PAC4"/>
    <property type="match status" value="1"/>
</dbReference>
<dbReference type="RefSeq" id="XP_023089269.1">
    <property type="nucleotide sequence ID" value="XM_023232761.1"/>
</dbReference>
<sequence length="257" mass="28835">MAVKAQKSEEWARSVWRGTKSGTSNISLINPSKTDINNHIKREYFGSKRRSLFHSANRKEIPNRINHPPNMTTAVEAPIPPQVENVAPHAKPQELSFPLPKALHTTAHIHLTFLDTCTTVFLATSTPGDSAGSVKPMGSFVYAMPDLGWRRESISIFTGAHAEHWNTMSLPMFIHPQDSFFHRTNPRDTISTTLYNLPGSVEYTTRIAKVLARRMMVPVYVGCSIDPTALGLLVEEEMEGLTKIVEVIMQRWEGSRK</sequence>
<dbReference type="KEGG" id="aor:AO090005001201"/>
<dbReference type="Gene3D" id="3.30.230.100">
    <property type="match status" value="1"/>
</dbReference>
<dbReference type="GeneID" id="5990101"/>
<dbReference type="GO" id="GO:0043248">
    <property type="term" value="P:proteasome assembly"/>
    <property type="evidence" value="ECO:0007669"/>
    <property type="project" value="InterPro"/>
</dbReference>
<dbReference type="AlphaFoldDB" id="Q2UQL1"/>
<dbReference type="InterPro" id="IPR032157">
    <property type="entry name" value="PAC4"/>
</dbReference>